<keyword evidence="2" id="KW-0378">Hydrolase</keyword>
<keyword evidence="3" id="KW-1185">Reference proteome</keyword>
<dbReference type="GO" id="GO:0004519">
    <property type="term" value="F:endonuclease activity"/>
    <property type="evidence" value="ECO:0007669"/>
    <property type="project" value="UniProtKB-KW"/>
</dbReference>
<organism evidence="2 3">
    <name type="scientific">Hoylesella shahii DSM 15611 = JCM 12083</name>
    <dbReference type="NCBI Taxonomy" id="1122991"/>
    <lineage>
        <taxon>Bacteria</taxon>
        <taxon>Pseudomonadati</taxon>
        <taxon>Bacteroidota</taxon>
        <taxon>Bacteroidia</taxon>
        <taxon>Bacteroidales</taxon>
        <taxon>Prevotellaceae</taxon>
        <taxon>Hoylesella</taxon>
    </lineage>
</organism>
<keyword evidence="1" id="KW-0175">Coiled coil</keyword>
<gene>
    <name evidence="2" type="ORF">EJ73_02547</name>
</gene>
<accession>A0A318HPE7</accession>
<reference evidence="2 3" key="1">
    <citation type="submission" date="2018-05" db="EMBL/GenBank/DDBJ databases">
        <title>Genomic Encyclopedia of Type Strains, Phase I: the one thousand microbial genomes (KMG-I) project.</title>
        <authorList>
            <person name="Kyrpides N."/>
        </authorList>
    </citation>
    <scope>NUCLEOTIDE SEQUENCE [LARGE SCALE GENOMIC DNA]</scope>
    <source>
        <strain evidence="2 3">DSM 15611</strain>
    </source>
</reference>
<proteinExistence type="predicted"/>
<name>A0A318HPE7_9BACT</name>
<comment type="caution">
    <text evidence="2">The sequence shown here is derived from an EMBL/GenBank/DDBJ whole genome shotgun (WGS) entry which is preliminary data.</text>
</comment>
<dbReference type="Proteomes" id="UP000248314">
    <property type="component" value="Unassembled WGS sequence"/>
</dbReference>
<dbReference type="AlphaFoldDB" id="A0A318HPE7"/>
<feature type="coiled-coil region" evidence="1">
    <location>
        <begin position="55"/>
        <end position="82"/>
    </location>
</feature>
<evidence type="ECO:0000313" key="3">
    <source>
        <dbReference type="Proteomes" id="UP000248314"/>
    </source>
</evidence>
<evidence type="ECO:0000313" key="2">
    <source>
        <dbReference type="EMBL" id="PXX18910.1"/>
    </source>
</evidence>
<dbReference type="EMBL" id="QJJX01000046">
    <property type="protein sequence ID" value="PXX18910.1"/>
    <property type="molecule type" value="Genomic_DNA"/>
</dbReference>
<evidence type="ECO:0000256" key="1">
    <source>
        <dbReference type="SAM" id="Coils"/>
    </source>
</evidence>
<protein>
    <submittedName>
        <fullName evidence="2">DDE superfamily endonuclease</fullName>
    </submittedName>
</protein>
<keyword evidence="2" id="KW-0255">Endonuclease</keyword>
<sequence>MDYLNTHKVSSLYKRYNPEEAQRFRNKLKVHYTPKHGSLLDIAEIELTLTTRQCLNRRIDNLDTLRKELSAWELEKLDEREKVYKIKSLFS</sequence>
<keyword evidence="2" id="KW-0540">Nuclease</keyword>